<evidence type="ECO:0000313" key="2">
    <source>
        <dbReference type="EMBL" id="OLO05060.1"/>
    </source>
</evidence>
<organism evidence="2 3">
    <name type="scientific">Salinicola socius</name>
    <dbReference type="NCBI Taxonomy" id="404433"/>
    <lineage>
        <taxon>Bacteria</taxon>
        <taxon>Pseudomonadati</taxon>
        <taxon>Pseudomonadota</taxon>
        <taxon>Gammaproteobacteria</taxon>
        <taxon>Oceanospirillales</taxon>
        <taxon>Halomonadaceae</taxon>
        <taxon>Salinicola</taxon>
    </lineage>
</organism>
<comment type="similarity">
    <text evidence="1">Belongs to the UPF0166 family.</text>
</comment>
<dbReference type="STRING" id="404433.BTW07_05435"/>
<dbReference type="OrthoDB" id="5339790at2"/>
<protein>
    <submittedName>
        <fullName evidence="2">Uncharacterized protein</fullName>
    </submittedName>
</protein>
<dbReference type="Gene3D" id="3.30.70.120">
    <property type="match status" value="1"/>
</dbReference>
<proteinExistence type="inferred from homology"/>
<keyword evidence="3" id="KW-1185">Reference proteome</keyword>
<dbReference type="InterPro" id="IPR003793">
    <property type="entry name" value="UPF0166"/>
</dbReference>
<name>A0A1Q8SUC7_9GAMM</name>
<dbReference type="AlphaFoldDB" id="A0A1Q8SUC7"/>
<dbReference type="SUPFAM" id="SSF54913">
    <property type="entry name" value="GlnB-like"/>
    <property type="match status" value="1"/>
</dbReference>
<evidence type="ECO:0000313" key="3">
    <source>
        <dbReference type="Proteomes" id="UP000186878"/>
    </source>
</evidence>
<dbReference type="Proteomes" id="UP000186878">
    <property type="component" value="Unassembled WGS sequence"/>
</dbReference>
<reference evidence="2 3" key="1">
    <citation type="submission" date="2016-12" db="EMBL/GenBank/DDBJ databases">
        <title>Draft genome sequences of strains Salinicola socius SMB35, Salinicola sp. MH3R3-1 and Chromohalobacter sp. SMB17 from the Verkhnekamsk potash mining region of Russia.</title>
        <authorList>
            <person name="Mavrodi D.V."/>
            <person name="Olsson B.E."/>
            <person name="Korsakova E.S."/>
            <person name="Pyankova A."/>
            <person name="Mavrodi O.V."/>
            <person name="Plotnikova E.G."/>
        </authorList>
    </citation>
    <scope>NUCLEOTIDE SEQUENCE [LARGE SCALE GENOMIC DNA]</scope>
    <source>
        <strain evidence="2 3">SMB35</strain>
    </source>
</reference>
<dbReference type="InterPro" id="IPR015867">
    <property type="entry name" value="N-reg_PII/ATP_PRibTrfase_C"/>
</dbReference>
<evidence type="ECO:0000256" key="1">
    <source>
        <dbReference type="ARBA" id="ARBA00010554"/>
    </source>
</evidence>
<dbReference type="RefSeq" id="WP_075569157.1">
    <property type="nucleotide sequence ID" value="NZ_MSDO01000005.1"/>
</dbReference>
<dbReference type="EMBL" id="MSDO01000005">
    <property type="protein sequence ID" value="OLO05060.1"/>
    <property type="molecule type" value="Genomic_DNA"/>
</dbReference>
<accession>A0A1Q8SUC7</accession>
<gene>
    <name evidence="2" type="ORF">BTW07_05435</name>
</gene>
<dbReference type="InterPro" id="IPR011322">
    <property type="entry name" value="N-reg_PII-like_a/b"/>
</dbReference>
<sequence length="111" mass="12376">MNRLKSGYEVIFIVPESRRHDGKRVYDWIVETAKSLGIGRMTQRGDVEGTGADGKLHSAHFFDLADQPIELMYAMDEETAERFVTAVEATGAPVFCICRPVHFGQLNDNSG</sequence>
<comment type="caution">
    <text evidence="2">The sequence shown here is derived from an EMBL/GenBank/DDBJ whole genome shotgun (WGS) entry which is preliminary data.</text>
</comment>
<dbReference type="Pfam" id="PF02641">
    <property type="entry name" value="DUF190"/>
    <property type="match status" value="1"/>
</dbReference>